<evidence type="ECO:0000313" key="2">
    <source>
        <dbReference type="EMBL" id="GFD41056.1"/>
    </source>
</evidence>
<gene>
    <name evidence="2" type="ORF">Tci_913025</name>
</gene>
<proteinExistence type="predicted"/>
<reference evidence="2" key="1">
    <citation type="journal article" date="2019" name="Sci. Rep.">
        <title>Draft genome of Tanacetum cinerariifolium, the natural source of mosquito coil.</title>
        <authorList>
            <person name="Yamashiro T."/>
            <person name="Shiraishi A."/>
            <person name="Satake H."/>
            <person name="Nakayama K."/>
        </authorList>
    </citation>
    <scope>NUCLEOTIDE SEQUENCE</scope>
</reference>
<organism evidence="2">
    <name type="scientific">Tanacetum cinerariifolium</name>
    <name type="common">Dalmatian daisy</name>
    <name type="synonym">Chrysanthemum cinerariifolium</name>
    <dbReference type="NCBI Taxonomy" id="118510"/>
    <lineage>
        <taxon>Eukaryota</taxon>
        <taxon>Viridiplantae</taxon>
        <taxon>Streptophyta</taxon>
        <taxon>Embryophyta</taxon>
        <taxon>Tracheophyta</taxon>
        <taxon>Spermatophyta</taxon>
        <taxon>Magnoliopsida</taxon>
        <taxon>eudicotyledons</taxon>
        <taxon>Gunneridae</taxon>
        <taxon>Pentapetalae</taxon>
        <taxon>asterids</taxon>
        <taxon>campanulids</taxon>
        <taxon>Asterales</taxon>
        <taxon>Asteraceae</taxon>
        <taxon>Asteroideae</taxon>
        <taxon>Anthemideae</taxon>
        <taxon>Anthemidinae</taxon>
        <taxon>Tanacetum</taxon>
    </lineage>
</organism>
<feature type="region of interest" description="Disordered" evidence="1">
    <location>
        <begin position="1"/>
        <end position="37"/>
    </location>
</feature>
<accession>A0A699W5T4</accession>
<comment type="caution">
    <text evidence="2">The sequence shown here is derived from an EMBL/GenBank/DDBJ whole genome shotgun (WGS) entry which is preliminary data.</text>
</comment>
<dbReference type="EMBL" id="BKCJ011545019">
    <property type="protein sequence ID" value="GFD41056.1"/>
    <property type="molecule type" value="Genomic_DNA"/>
</dbReference>
<feature type="non-terminal residue" evidence="2">
    <location>
        <position position="1"/>
    </location>
</feature>
<name>A0A699W5T4_TANCI</name>
<protein>
    <submittedName>
        <fullName evidence="2">Uncharacterized protein</fullName>
    </submittedName>
</protein>
<sequence>PQLTMLHSKELASPKQTALGKDNSNPFMAGSLPKTKW</sequence>
<dbReference type="AlphaFoldDB" id="A0A699W5T4"/>
<evidence type="ECO:0000256" key="1">
    <source>
        <dbReference type="SAM" id="MobiDB-lite"/>
    </source>
</evidence>